<keyword evidence="2" id="KW-0325">Glycoprotein</keyword>
<comment type="caution">
    <text evidence="4">The sequence shown here is derived from an EMBL/GenBank/DDBJ whole genome shotgun (WGS) entry which is preliminary data.</text>
</comment>
<evidence type="ECO:0000313" key="4">
    <source>
        <dbReference type="EMBL" id="MDA0177912.1"/>
    </source>
</evidence>
<dbReference type="InterPro" id="IPR037359">
    <property type="entry name" value="NST/OST"/>
</dbReference>
<feature type="domain" description="Sulfotransferase" evidence="3">
    <location>
        <begin position="8"/>
        <end position="256"/>
    </location>
</feature>
<evidence type="ECO:0000259" key="3">
    <source>
        <dbReference type="Pfam" id="PF00685"/>
    </source>
</evidence>
<evidence type="ECO:0000256" key="1">
    <source>
        <dbReference type="ARBA" id="ARBA00022679"/>
    </source>
</evidence>
<proteinExistence type="predicted"/>
<accession>A0ABT4S1G3</accession>
<evidence type="ECO:0000313" key="5">
    <source>
        <dbReference type="Proteomes" id="UP001149142"/>
    </source>
</evidence>
<dbReference type="InterPro" id="IPR000863">
    <property type="entry name" value="Sulfotransferase_dom"/>
</dbReference>
<dbReference type="RefSeq" id="WP_106688055.1">
    <property type="nucleotide sequence ID" value="NZ_CP061703.1"/>
</dbReference>
<name>A0ABT4S1G3_9FLAO</name>
<keyword evidence="5" id="KW-1185">Reference proteome</keyword>
<gene>
    <name evidence="4" type="ORF">OOZ35_10450</name>
</gene>
<dbReference type="Proteomes" id="UP001149142">
    <property type="component" value="Unassembled WGS sequence"/>
</dbReference>
<dbReference type="PANTHER" id="PTHR10605">
    <property type="entry name" value="HEPARAN SULFATE SULFOTRANSFERASE"/>
    <property type="match status" value="1"/>
</dbReference>
<sequence length="305" mass="36089">MSITTKYIILAGTSKAATTSVFNYLADHPKICGSHIKQTNYFLNQDTQDSLGLHSTYSYTKDFKDYKNYFNSNNQEKYNLEATPDYMYYPETIYRLQSFSNLYDTKIVLILRHPVSRFKSWYNFGKQQGSIDQNITFKDYYKKSKEYLGDSNPSLMAYKTGFYSNYLKTIFDAFKREDIIICFYEDLTSNPQDFMLELSDNLNIEKQFYNNYNFSHFNKTVKTKSKLLNKTYNGFRSFYIKFLNKGKLGVKIGQYLKNILSPLYKKINTTKISTDHVDQDIIKKLHEDYQQEILKIKTLIPKTPW</sequence>
<dbReference type="PANTHER" id="PTHR10605:SF56">
    <property type="entry name" value="BIFUNCTIONAL HEPARAN SULFATE N-DEACETYLASE_N-SULFOTRANSFERASE"/>
    <property type="match status" value="1"/>
</dbReference>
<protein>
    <submittedName>
        <fullName evidence="4">Sulfotransferase domain-containing protein</fullName>
    </submittedName>
</protein>
<keyword evidence="1" id="KW-0808">Transferase</keyword>
<organism evidence="4 5">
    <name type="scientific">Mesoflavibacter profundi</name>
    <dbReference type="NCBI Taxonomy" id="2708110"/>
    <lineage>
        <taxon>Bacteria</taxon>
        <taxon>Pseudomonadati</taxon>
        <taxon>Bacteroidota</taxon>
        <taxon>Flavobacteriia</taxon>
        <taxon>Flavobacteriales</taxon>
        <taxon>Flavobacteriaceae</taxon>
        <taxon>Mesoflavibacter</taxon>
    </lineage>
</organism>
<reference evidence="4" key="1">
    <citation type="submission" date="2022-11" db="EMBL/GenBank/DDBJ databases">
        <title>Refractory cell wall polysaccharides provide important carbon source for microbial heterotrophs in the hadal ocean.</title>
        <authorList>
            <person name="Zhu X."/>
        </authorList>
    </citation>
    <scope>NUCLEOTIDE SEQUENCE</scope>
    <source>
        <strain evidence="4">MTRN7</strain>
    </source>
</reference>
<dbReference type="EMBL" id="JAPFGC010000002">
    <property type="protein sequence ID" value="MDA0177912.1"/>
    <property type="molecule type" value="Genomic_DNA"/>
</dbReference>
<dbReference type="InterPro" id="IPR027417">
    <property type="entry name" value="P-loop_NTPase"/>
</dbReference>
<dbReference type="Gene3D" id="3.40.50.300">
    <property type="entry name" value="P-loop containing nucleotide triphosphate hydrolases"/>
    <property type="match status" value="1"/>
</dbReference>
<dbReference type="Pfam" id="PF00685">
    <property type="entry name" value="Sulfotransfer_1"/>
    <property type="match status" value="1"/>
</dbReference>
<dbReference type="SUPFAM" id="SSF52540">
    <property type="entry name" value="P-loop containing nucleoside triphosphate hydrolases"/>
    <property type="match status" value="1"/>
</dbReference>
<evidence type="ECO:0000256" key="2">
    <source>
        <dbReference type="ARBA" id="ARBA00023180"/>
    </source>
</evidence>